<dbReference type="AlphaFoldDB" id="A0A6N9Q4P6"/>
<evidence type="ECO:0000313" key="1">
    <source>
        <dbReference type="EMBL" id="NBI29806.1"/>
    </source>
</evidence>
<sequence>MHKKIVMILVAFVILTISYAVYDFLKPYELPNVDADLSKNDLSLNFENERTSYQKYANETSESQNLHNEKQYQMVVEKLKQHIKEDQENLFYLNELRIVMNNNGEIQKYIDYINEMKYTSKEALLQLALAYIDKLQELNLGTGSLGKLSTLSIRELNKIIENDEYHWLAHYARGLNNLYWPLGLKRIDKAIQDLSYCLSIAKKYKNYENPLWQEIYIAYGDALIKGGEVSTGFQVWKDGYNLYPDNIGLKERVESGEEGAYSIVKKERGIDIFQRPDKRLTDISRLWDQK</sequence>
<dbReference type="Gene3D" id="1.25.40.10">
    <property type="entry name" value="Tetratricopeptide repeat domain"/>
    <property type="match status" value="1"/>
</dbReference>
<evidence type="ECO:0000313" key="2">
    <source>
        <dbReference type="Proteomes" id="UP000448943"/>
    </source>
</evidence>
<dbReference type="InterPro" id="IPR011990">
    <property type="entry name" value="TPR-like_helical_dom_sf"/>
</dbReference>
<dbReference type="SUPFAM" id="SSF48452">
    <property type="entry name" value="TPR-like"/>
    <property type="match status" value="1"/>
</dbReference>
<dbReference type="RefSeq" id="WP_160646616.1">
    <property type="nucleotide sequence ID" value="NZ_SIJB01000028.1"/>
</dbReference>
<organism evidence="1 2">
    <name type="scientific">Chengkuizengella marina</name>
    <dbReference type="NCBI Taxonomy" id="2507566"/>
    <lineage>
        <taxon>Bacteria</taxon>
        <taxon>Bacillati</taxon>
        <taxon>Bacillota</taxon>
        <taxon>Bacilli</taxon>
        <taxon>Bacillales</taxon>
        <taxon>Paenibacillaceae</taxon>
        <taxon>Chengkuizengella</taxon>
    </lineage>
</organism>
<comment type="caution">
    <text evidence="1">The sequence shown here is derived from an EMBL/GenBank/DDBJ whole genome shotgun (WGS) entry which is preliminary data.</text>
</comment>
<proteinExistence type="predicted"/>
<keyword evidence="2" id="KW-1185">Reference proteome</keyword>
<name>A0A6N9Q4P6_9BACL</name>
<evidence type="ECO:0008006" key="3">
    <source>
        <dbReference type="Google" id="ProtNLM"/>
    </source>
</evidence>
<reference evidence="1 2" key="1">
    <citation type="submission" date="2019-01" db="EMBL/GenBank/DDBJ databases">
        <title>Chengkuizengella sp. nov., isolated from deep-sea sediment of East Pacific Ocean.</title>
        <authorList>
            <person name="Yang J."/>
            <person name="Lai Q."/>
            <person name="Shao Z."/>
        </authorList>
    </citation>
    <scope>NUCLEOTIDE SEQUENCE [LARGE SCALE GENOMIC DNA]</scope>
    <source>
        <strain evidence="1 2">YPA3-1-1</strain>
    </source>
</reference>
<dbReference type="Proteomes" id="UP000448943">
    <property type="component" value="Unassembled WGS sequence"/>
</dbReference>
<protein>
    <recommendedName>
        <fullName evidence="3">Tetratricopeptide repeat-containing protein</fullName>
    </recommendedName>
</protein>
<dbReference type="OrthoDB" id="2548545at2"/>
<accession>A0A6N9Q4P6</accession>
<gene>
    <name evidence="1" type="ORF">ERL59_12645</name>
</gene>
<dbReference type="EMBL" id="SIJB01000028">
    <property type="protein sequence ID" value="NBI29806.1"/>
    <property type="molecule type" value="Genomic_DNA"/>
</dbReference>